<gene>
    <name evidence="1" type="primary">Vigan.01G271900</name>
    <name evidence="1" type="ORF">VIGAN_01271900</name>
</gene>
<protein>
    <submittedName>
        <fullName evidence="1">Uncharacterized protein</fullName>
    </submittedName>
</protein>
<dbReference type="AlphaFoldDB" id="A0A0S3R2M1"/>
<proteinExistence type="predicted"/>
<sequence length="89" mass="10519">MFSYVCDHSRKSLQVCRLITVENNNSCYPINEKMQTQNKKLILRYKIEFSCSVCSQNQWIVEKILKNNTNNYCFKGTSQMRTEVISPTR</sequence>
<name>A0A0S3R2M1_PHAAN</name>
<organism evidence="1 2">
    <name type="scientific">Vigna angularis var. angularis</name>
    <dbReference type="NCBI Taxonomy" id="157739"/>
    <lineage>
        <taxon>Eukaryota</taxon>
        <taxon>Viridiplantae</taxon>
        <taxon>Streptophyta</taxon>
        <taxon>Embryophyta</taxon>
        <taxon>Tracheophyta</taxon>
        <taxon>Spermatophyta</taxon>
        <taxon>Magnoliopsida</taxon>
        <taxon>eudicotyledons</taxon>
        <taxon>Gunneridae</taxon>
        <taxon>Pentapetalae</taxon>
        <taxon>rosids</taxon>
        <taxon>fabids</taxon>
        <taxon>Fabales</taxon>
        <taxon>Fabaceae</taxon>
        <taxon>Papilionoideae</taxon>
        <taxon>50 kb inversion clade</taxon>
        <taxon>NPAAA clade</taxon>
        <taxon>indigoferoid/millettioid clade</taxon>
        <taxon>Phaseoleae</taxon>
        <taxon>Vigna</taxon>
    </lineage>
</organism>
<dbReference type="Proteomes" id="UP000291084">
    <property type="component" value="Chromosome 1"/>
</dbReference>
<dbReference type="EMBL" id="AP015034">
    <property type="protein sequence ID" value="BAT74936.1"/>
    <property type="molecule type" value="Genomic_DNA"/>
</dbReference>
<accession>A0A0S3R2M1</accession>
<keyword evidence="2" id="KW-1185">Reference proteome</keyword>
<evidence type="ECO:0000313" key="1">
    <source>
        <dbReference type="EMBL" id="BAT74936.1"/>
    </source>
</evidence>
<evidence type="ECO:0000313" key="2">
    <source>
        <dbReference type="Proteomes" id="UP000291084"/>
    </source>
</evidence>
<reference evidence="1 2" key="1">
    <citation type="journal article" date="2015" name="Sci. Rep.">
        <title>The power of single molecule real-time sequencing technology in the de novo assembly of a eukaryotic genome.</title>
        <authorList>
            <person name="Sakai H."/>
            <person name="Naito K."/>
            <person name="Ogiso-Tanaka E."/>
            <person name="Takahashi Y."/>
            <person name="Iseki K."/>
            <person name="Muto C."/>
            <person name="Satou K."/>
            <person name="Teruya K."/>
            <person name="Shiroma A."/>
            <person name="Shimoji M."/>
            <person name="Hirano T."/>
            <person name="Itoh T."/>
            <person name="Kaga A."/>
            <person name="Tomooka N."/>
        </authorList>
    </citation>
    <scope>NUCLEOTIDE SEQUENCE [LARGE SCALE GENOMIC DNA]</scope>
    <source>
        <strain evidence="2">cv. Shumari</strain>
    </source>
</reference>